<dbReference type="PANTHER" id="PTHR43798">
    <property type="entry name" value="MONOACYLGLYCEROL LIPASE"/>
    <property type="match status" value="1"/>
</dbReference>
<evidence type="ECO:0000313" key="2">
    <source>
        <dbReference type="EMBL" id="ONM43631.1"/>
    </source>
</evidence>
<dbReference type="SUPFAM" id="SSF53474">
    <property type="entry name" value="alpha/beta-Hydrolases"/>
    <property type="match status" value="1"/>
</dbReference>
<dbReference type="InterPro" id="IPR029058">
    <property type="entry name" value="AB_hydrolase_fold"/>
</dbReference>
<sequence length="279" mass="30873">MPQITLNDCQFHYTDQGSGPPLLLLHGLGSSEQDWEYQLPALTPHYRVLCLDMRGHGGTDKTGKGYSIDLFARDCLAFIQAMDLHKPHIVGLSMGGMIAFQLATDAPDVPASLTIVNSAPEVIPRKPLEYWMAGKRLFFAHVLPMSAIAKGLARLLFPKPEQEHHRQTFIDRWCANDRKSYLASLRAIVGWGVSNRLERINCPVLVVSADRDYTPVEHKREYVSHLGDARLEVIADSRHATPVDQPDTFNQLLLDFLAEVDSGPAAAITDPAQAGLTSP</sequence>
<dbReference type="InterPro" id="IPR050266">
    <property type="entry name" value="AB_hydrolase_sf"/>
</dbReference>
<dbReference type="GO" id="GO:0016020">
    <property type="term" value="C:membrane"/>
    <property type="evidence" value="ECO:0007669"/>
    <property type="project" value="TreeGrafter"/>
</dbReference>
<protein>
    <submittedName>
        <fullName evidence="2">3-oxoadipate enol-lactonase</fullName>
    </submittedName>
</protein>
<evidence type="ECO:0000313" key="3">
    <source>
        <dbReference type="Proteomes" id="UP000242847"/>
    </source>
</evidence>
<name>A0A1S8DF70_9GAMM</name>
<dbReference type="OrthoDB" id="9779853at2"/>
<dbReference type="Proteomes" id="UP000242847">
    <property type="component" value="Unassembled WGS sequence"/>
</dbReference>
<dbReference type="EMBL" id="MUBC01000024">
    <property type="protein sequence ID" value="ONM43631.1"/>
    <property type="molecule type" value="Genomic_DNA"/>
</dbReference>
<dbReference type="PRINTS" id="PR00111">
    <property type="entry name" value="ABHYDROLASE"/>
</dbReference>
<organism evidence="2 3">
    <name type="scientific">Halopseudomonas pachastrellae</name>
    <dbReference type="NCBI Taxonomy" id="254161"/>
    <lineage>
        <taxon>Bacteria</taxon>
        <taxon>Pseudomonadati</taxon>
        <taxon>Pseudomonadota</taxon>
        <taxon>Gammaproteobacteria</taxon>
        <taxon>Pseudomonadales</taxon>
        <taxon>Pseudomonadaceae</taxon>
        <taxon>Halopseudomonas</taxon>
    </lineage>
</organism>
<dbReference type="AlphaFoldDB" id="A0A1S8DF70"/>
<feature type="domain" description="AB hydrolase-1" evidence="1">
    <location>
        <begin position="22"/>
        <end position="251"/>
    </location>
</feature>
<comment type="caution">
    <text evidence="2">The sequence shown here is derived from an EMBL/GenBank/DDBJ whole genome shotgun (WGS) entry which is preliminary data.</text>
</comment>
<reference evidence="2 3" key="1">
    <citation type="submission" date="2017-01" db="EMBL/GenBank/DDBJ databases">
        <title>Draft genome sequence of Pseudomonas pachastrellae type strain CCUG 46540T from a deep sea.</title>
        <authorList>
            <person name="Gomila M."/>
            <person name="Mulet M."/>
            <person name="Lalucat J."/>
            <person name="Garcia-Valdes E."/>
        </authorList>
    </citation>
    <scope>NUCLEOTIDE SEQUENCE [LARGE SCALE GENOMIC DNA]</scope>
    <source>
        <strain evidence="2 3">CCUG 46540</strain>
    </source>
</reference>
<gene>
    <name evidence="2" type="ORF">BXT89_11745</name>
</gene>
<dbReference type="RefSeq" id="WP_083727863.1">
    <property type="nucleotide sequence ID" value="NZ_FOUD01000007.1"/>
</dbReference>
<dbReference type="InterPro" id="IPR000073">
    <property type="entry name" value="AB_hydrolase_1"/>
</dbReference>
<evidence type="ECO:0000259" key="1">
    <source>
        <dbReference type="Pfam" id="PF12697"/>
    </source>
</evidence>
<dbReference type="Pfam" id="PF12697">
    <property type="entry name" value="Abhydrolase_6"/>
    <property type="match status" value="1"/>
</dbReference>
<dbReference type="PANTHER" id="PTHR43798:SF33">
    <property type="entry name" value="HYDROLASE, PUTATIVE (AFU_ORTHOLOGUE AFUA_2G14860)-RELATED"/>
    <property type="match status" value="1"/>
</dbReference>
<accession>A0A1S8DF70</accession>
<dbReference type="STRING" id="254161.SAMN05216256_10739"/>
<keyword evidence="3" id="KW-1185">Reference proteome</keyword>
<dbReference type="Gene3D" id="3.40.50.1820">
    <property type="entry name" value="alpha/beta hydrolase"/>
    <property type="match status" value="1"/>
</dbReference>
<proteinExistence type="predicted"/>